<name>I4CBU4_DESTA</name>
<dbReference type="EMBL" id="CP003360">
    <property type="protein sequence ID" value="AFM28143.1"/>
    <property type="molecule type" value="Genomic_DNA"/>
</dbReference>
<dbReference type="KEGG" id="dti:Desti_4403"/>
<dbReference type="AlphaFoldDB" id="I4CBU4"/>
<evidence type="ECO:0000313" key="2">
    <source>
        <dbReference type="EMBL" id="AFM28143.1"/>
    </source>
</evidence>
<reference evidence="1" key="1">
    <citation type="submission" date="2012-06" db="EMBL/GenBank/DDBJ databases">
        <title>Complete sequence of chromosome of Desulfomonile tiedjei DSM 6799.</title>
        <authorList>
            <consortium name="US DOE Joint Genome Institute (JGI-PGF)"/>
            <person name="Lucas S."/>
            <person name="Copeland A."/>
            <person name="Lapidus A."/>
            <person name="Glavina del Rio T."/>
            <person name="Dalin E."/>
            <person name="Tice H."/>
            <person name="Bruce D."/>
            <person name="Goodwin L."/>
            <person name="Pitluck S."/>
            <person name="Peters L."/>
            <person name="Ovchinnikova G."/>
            <person name="Zeytun A."/>
            <person name="Lu M."/>
            <person name="Kyrpides N."/>
            <person name="Mavromatis K."/>
            <person name="Ivanova N."/>
            <person name="Brettin T."/>
            <person name="Detter J.C."/>
            <person name="Han C."/>
            <person name="Larimer F."/>
            <person name="Land M."/>
            <person name="Hauser L."/>
            <person name="Markowitz V."/>
            <person name="Cheng J.-F."/>
            <person name="Hugenholtz P."/>
            <person name="Woyke T."/>
            <person name="Wu D."/>
            <person name="Spring S."/>
            <person name="Schroeder M."/>
            <person name="Brambilla E."/>
            <person name="Klenk H.-P."/>
            <person name="Eisen J.A."/>
        </authorList>
    </citation>
    <scope>NUCLEOTIDE SEQUENCE</scope>
    <source>
        <strain evidence="1">DSM 6799</strain>
    </source>
</reference>
<keyword evidence="3" id="KW-1185">Reference proteome</keyword>
<evidence type="ECO:0000313" key="1">
    <source>
        <dbReference type="EMBL" id="AFM27035.1"/>
    </source>
</evidence>
<dbReference type="HOGENOM" id="CLU_2552785_0_0_7"/>
<proteinExistence type="predicted"/>
<dbReference type="EMBL" id="CP003360">
    <property type="protein sequence ID" value="AFM27035.1"/>
    <property type="molecule type" value="Genomic_DNA"/>
</dbReference>
<dbReference type="KEGG" id="dti:Desti_5562"/>
<evidence type="ECO:0000313" key="3">
    <source>
        <dbReference type="Proteomes" id="UP000006055"/>
    </source>
</evidence>
<accession>I4CBU4</accession>
<protein>
    <submittedName>
        <fullName evidence="1">Uncharacterized protein</fullName>
    </submittedName>
</protein>
<gene>
    <name evidence="1" type="ordered locus">Desti_4403</name>
    <name evidence="2" type="ordered locus">Desti_5562</name>
</gene>
<reference evidence="3" key="2">
    <citation type="submission" date="2012-06" db="EMBL/GenBank/DDBJ databases">
        <title>Complete sequence of chromosome of Desulfomonile tiedjei DSM 6799.</title>
        <authorList>
            <person name="Lucas S."/>
            <person name="Copeland A."/>
            <person name="Lapidus A."/>
            <person name="Glavina del Rio T."/>
            <person name="Dalin E."/>
            <person name="Tice H."/>
            <person name="Bruce D."/>
            <person name="Goodwin L."/>
            <person name="Pitluck S."/>
            <person name="Peters L."/>
            <person name="Ovchinnikova G."/>
            <person name="Zeytun A."/>
            <person name="Lu M."/>
            <person name="Kyrpides N."/>
            <person name="Mavromatis K."/>
            <person name="Ivanova N."/>
            <person name="Brettin T."/>
            <person name="Detter J.C."/>
            <person name="Han C."/>
            <person name="Larimer F."/>
            <person name="Land M."/>
            <person name="Hauser L."/>
            <person name="Markowitz V."/>
            <person name="Cheng J.-F."/>
            <person name="Hugenholtz P."/>
            <person name="Woyke T."/>
            <person name="Wu D."/>
            <person name="Spring S."/>
            <person name="Schroeder M."/>
            <person name="Brambilla E."/>
            <person name="Klenk H.-P."/>
            <person name="Eisen J.A."/>
        </authorList>
    </citation>
    <scope>NUCLEOTIDE SEQUENCE [LARGE SCALE GENOMIC DNA]</scope>
    <source>
        <strain evidence="3">ATCC 49306 / DSM 6799 / DCB-1</strain>
    </source>
</reference>
<dbReference type="Proteomes" id="UP000006055">
    <property type="component" value="Chromosome"/>
</dbReference>
<dbReference type="STRING" id="706587.Desti_4403"/>
<sequence>MTGRNRVVRVTLRPEQKHHHCLGHLSKLKSLIAIATVRFVPRILRELKLTEEQRFPLPLMGAPAKSMNAVYTQSHLHVETKS</sequence>
<organism evidence="1 3">
    <name type="scientific">Desulfomonile tiedjei (strain ATCC 49306 / DSM 6799 / DCB-1)</name>
    <dbReference type="NCBI Taxonomy" id="706587"/>
    <lineage>
        <taxon>Bacteria</taxon>
        <taxon>Pseudomonadati</taxon>
        <taxon>Thermodesulfobacteriota</taxon>
        <taxon>Desulfomonilia</taxon>
        <taxon>Desulfomonilales</taxon>
        <taxon>Desulfomonilaceae</taxon>
        <taxon>Desulfomonile</taxon>
    </lineage>
</organism>